<dbReference type="EMBL" id="MLZC01000008">
    <property type="protein sequence ID" value="OHG64690.1"/>
    <property type="molecule type" value="Genomic_DNA"/>
</dbReference>
<evidence type="ECO:0000313" key="1">
    <source>
        <dbReference type="EMBL" id="OHG64690.1"/>
    </source>
</evidence>
<dbReference type="RefSeq" id="WP_070794142.1">
    <property type="nucleotide sequence ID" value="NZ_QWDP01000002.1"/>
</dbReference>
<organism evidence="1">
    <name type="scientific">Salmonella enterica subsp. enterica serovar Saintpaul</name>
    <dbReference type="NCBI Taxonomy" id="90105"/>
    <lineage>
        <taxon>Bacteria</taxon>
        <taxon>Pseudomonadati</taxon>
        <taxon>Pseudomonadota</taxon>
        <taxon>Gammaproteobacteria</taxon>
        <taxon>Enterobacterales</taxon>
        <taxon>Enterobacteriaceae</taxon>
        <taxon>Salmonella</taxon>
    </lineage>
</organism>
<dbReference type="AlphaFoldDB" id="A0A1S0ZDX3"/>
<sequence length="177" mass="19860">MVINYKQMRNKREQIKEELRSKQDLTPMIALAQAIFDAYEASLELPSDTWTDVNGNRHRYVSCGTSVSGQFTQMPLSQIPSARPKIRGGNNEEKVFTFIIETVIDDMPGEVASIFTGLAISEDSDKDLVVTVEKNTVPLSKNGSPYTTVCEAIQYHVLNGIEELRLDGSKEMIQLWS</sequence>
<gene>
    <name evidence="1" type="ORF">A7T00_16555</name>
</gene>
<protein>
    <submittedName>
        <fullName evidence="1">Uncharacterized protein</fullName>
    </submittedName>
</protein>
<proteinExistence type="predicted"/>
<name>A0A1S0ZDX3_SALET</name>
<reference evidence="1" key="1">
    <citation type="submission" date="2016-09" db="EMBL/GenBank/DDBJ databases">
        <title>Whole genome sequencing of Salmonella enterica.</title>
        <authorList>
            <person name="Bell R."/>
        </authorList>
    </citation>
    <scope>NUCLEOTIDE SEQUENCE [LARGE SCALE GENOMIC DNA]</scope>
    <source>
        <strain evidence="1">CFSAN044978</strain>
    </source>
</reference>
<accession>A0A1S0ZDX3</accession>
<comment type="caution">
    <text evidence="1">The sequence shown here is derived from an EMBL/GenBank/DDBJ whole genome shotgun (WGS) entry which is preliminary data.</text>
</comment>